<organism evidence="3 4">
    <name type="scientific">Trematosphaeria pertusa</name>
    <dbReference type="NCBI Taxonomy" id="390896"/>
    <lineage>
        <taxon>Eukaryota</taxon>
        <taxon>Fungi</taxon>
        <taxon>Dikarya</taxon>
        <taxon>Ascomycota</taxon>
        <taxon>Pezizomycotina</taxon>
        <taxon>Dothideomycetes</taxon>
        <taxon>Pleosporomycetidae</taxon>
        <taxon>Pleosporales</taxon>
        <taxon>Massarineae</taxon>
        <taxon>Trematosphaeriaceae</taxon>
        <taxon>Trematosphaeria</taxon>
    </lineage>
</organism>
<keyword evidence="2" id="KW-1133">Transmembrane helix</keyword>
<proteinExistence type="inferred from homology"/>
<gene>
    <name evidence="3" type="ORF">BU26DRAFT_337192</name>
</gene>
<name>A0A6A6IDM5_9PLEO</name>
<dbReference type="GO" id="GO:0043386">
    <property type="term" value="P:mycotoxin biosynthetic process"/>
    <property type="evidence" value="ECO:0007669"/>
    <property type="project" value="InterPro"/>
</dbReference>
<reference evidence="3" key="1">
    <citation type="journal article" date="2020" name="Stud. Mycol.">
        <title>101 Dothideomycetes genomes: a test case for predicting lifestyles and emergence of pathogens.</title>
        <authorList>
            <person name="Haridas S."/>
            <person name="Albert R."/>
            <person name="Binder M."/>
            <person name="Bloem J."/>
            <person name="Labutti K."/>
            <person name="Salamov A."/>
            <person name="Andreopoulos B."/>
            <person name="Baker S."/>
            <person name="Barry K."/>
            <person name="Bills G."/>
            <person name="Bluhm B."/>
            <person name="Cannon C."/>
            <person name="Castanera R."/>
            <person name="Culley D."/>
            <person name="Daum C."/>
            <person name="Ezra D."/>
            <person name="Gonzalez J."/>
            <person name="Henrissat B."/>
            <person name="Kuo A."/>
            <person name="Liang C."/>
            <person name="Lipzen A."/>
            <person name="Lutzoni F."/>
            <person name="Magnuson J."/>
            <person name="Mondo S."/>
            <person name="Nolan M."/>
            <person name="Ohm R."/>
            <person name="Pangilinan J."/>
            <person name="Park H.-J."/>
            <person name="Ramirez L."/>
            <person name="Alfaro M."/>
            <person name="Sun H."/>
            <person name="Tritt A."/>
            <person name="Yoshinaga Y."/>
            <person name="Zwiers L.-H."/>
            <person name="Turgeon B."/>
            <person name="Goodwin S."/>
            <person name="Spatafora J."/>
            <person name="Crous P."/>
            <person name="Grigoriev I."/>
        </authorList>
    </citation>
    <scope>NUCLEOTIDE SEQUENCE</scope>
    <source>
        <strain evidence="3">CBS 122368</strain>
    </source>
</reference>
<evidence type="ECO:0008006" key="5">
    <source>
        <dbReference type="Google" id="ProtNLM"/>
    </source>
</evidence>
<evidence type="ECO:0000256" key="2">
    <source>
        <dbReference type="SAM" id="Phobius"/>
    </source>
</evidence>
<accession>A0A6A6IDM5</accession>
<dbReference type="EMBL" id="ML987196">
    <property type="protein sequence ID" value="KAF2248536.1"/>
    <property type="molecule type" value="Genomic_DNA"/>
</dbReference>
<evidence type="ECO:0000313" key="4">
    <source>
        <dbReference type="Proteomes" id="UP000800094"/>
    </source>
</evidence>
<keyword evidence="4" id="KW-1185">Reference proteome</keyword>
<sequence>MKQEGEHLLDEESDAAHHFIKANNGGRFCTWRNAYFVTIHILLLCCLVVILPSTTRNLRIHQYDSIFPELRSLRHIVKTEHATNHTQYSTYSGPPSDVNAAAWEALIQPLYFNATAEELQRAGIRPEAAVKVKDGGYIAALGVYHELHCLNKLRYFLYEHSPAANLTQSSLDYWIDHLDHCIEVLRISLMCTADTSLYTFTWPDDPDAVFLDAQSKSPRKCVGWAQVEIWGMKRKISLSPVLLKTVPDDDGGGI</sequence>
<dbReference type="Pfam" id="PF11807">
    <property type="entry name" value="UstYa"/>
    <property type="match status" value="1"/>
</dbReference>
<dbReference type="OrthoDB" id="3687641at2759"/>
<dbReference type="PANTHER" id="PTHR33365">
    <property type="entry name" value="YALI0B05434P"/>
    <property type="match status" value="1"/>
</dbReference>
<dbReference type="RefSeq" id="XP_033683540.1">
    <property type="nucleotide sequence ID" value="XM_033822263.1"/>
</dbReference>
<keyword evidence="2" id="KW-0812">Transmembrane</keyword>
<dbReference type="GeneID" id="54575593"/>
<dbReference type="InterPro" id="IPR021765">
    <property type="entry name" value="UstYa-like"/>
</dbReference>
<dbReference type="AlphaFoldDB" id="A0A6A6IDM5"/>
<protein>
    <recommendedName>
        <fullName evidence="5">Tat pathway signal sequence</fullName>
    </recommendedName>
</protein>
<comment type="similarity">
    <text evidence="1">Belongs to the ustYa family.</text>
</comment>
<evidence type="ECO:0000256" key="1">
    <source>
        <dbReference type="ARBA" id="ARBA00035112"/>
    </source>
</evidence>
<keyword evidence="2" id="KW-0472">Membrane</keyword>
<dbReference type="PANTHER" id="PTHR33365:SF12">
    <property type="entry name" value="TAT PATHWAY SIGNAL SEQUENCE"/>
    <property type="match status" value="1"/>
</dbReference>
<evidence type="ECO:0000313" key="3">
    <source>
        <dbReference type="EMBL" id="KAF2248536.1"/>
    </source>
</evidence>
<dbReference type="Proteomes" id="UP000800094">
    <property type="component" value="Unassembled WGS sequence"/>
</dbReference>
<feature type="transmembrane region" description="Helical" evidence="2">
    <location>
        <begin position="34"/>
        <end position="51"/>
    </location>
</feature>